<comment type="caution">
    <text evidence="1">The sequence shown here is derived from an EMBL/GenBank/DDBJ whole genome shotgun (WGS) entry which is preliminary data.</text>
</comment>
<dbReference type="Proteomes" id="UP001195483">
    <property type="component" value="Unassembled WGS sequence"/>
</dbReference>
<name>A0AAE0RWB6_9BIVA</name>
<protein>
    <submittedName>
        <fullName evidence="1">Uncharacterized protein</fullName>
    </submittedName>
</protein>
<proteinExistence type="predicted"/>
<evidence type="ECO:0000313" key="1">
    <source>
        <dbReference type="EMBL" id="KAK3580853.1"/>
    </source>
</evidence>
<dbReference type="EMBL" id="JAEAOA010001939">
    <property type="protein sequence ID" value="KAK3580853.1"/>
    <property type="molecule type" value="Genomic_DNA"/>
</dbReference>
<sequence length="103" mass="12204">MMHSTQQQCTGSMDSTNNETEWDALSCIQYDDVPCDIHDTARPCHPDVKIDVLRDSHYRSHPCIHKLCWIPQSHRDWEIKEEYTFPVRNFESRMNTFKNGPHI</sequence>
<reference evidence="1" key="1">
    <citation type="journal article" date="2021" name="Genome Biol. Evol.">
        <title>A High-Quality Reference Genome for a Parasitic Bivalve with Doubly Uniparental Inheritance (Bivalvia: Unionida).</title>
        <authorList>
            <person name="Smith C.H."/>
        </authorList>
    </citation>
    <scope>NUCLEOTIDE SEQUENCE</scope>
    <source>
        <strain evidence="1">CHS0354</strain>
    </source>
</reference>
<gene>
    <name evidence="1" type="ORF">CHS0354_032913</name>
</gene>
<reference evidence="1" key="2">
    <citation type="journal article" date="2021" name="Genome Biol. Evol.">
        <title>Developing a high-quality reference genome for a parasitic bivalve with doubly uniparental inheritance (Bivalvia: Unionida).</title>
        <authorList>
            <person name="Smith C.H."/>
        </authorList>
    </citation>
    <scope>NUCLEOTIDE SEQUENCE</scope>
    <source>
        <strain evidence="1">CHS0354</strain>
        <tissue evidence="1">Mantle</tissue>
    </source>
</reference>
<keyword evidence="2" id="KW-1185">Reference proteome</keyword>
<accession>A0AAE0RWB6</accession>
<reference evidence="1" key="3">
    <citation type="submission" date="2023-05" db="EMBL/GenBank/DDBJ databases">
        <authorList>
            <person name="Smith C.H."/>
        </authorList>
    </citation>
    <scope>NUCLEOTIDE SEQUENCE</scope>
    <source>
        <strain evidence="1">CHS0354</strain>
        <tissue evidence="1">Mantle</tissue>
    </source>
</reference>
<evidence type="ECO:0000313" key="2">
    <source>
        <dbReference type="Proteomes" id="UP001195483"/>
    </source>
</evidence>
<dbReference type="AlphaFoldDB" id="A0AAE0RWB6"/>
<organism evidence="1 2">
    <name type="scientific">Potamilus streckersoni</name>
    <dbReference type="NCBI Taxonomy" id="2493646"/>
    <lineage>
        <taxon>Eukaryota</taxon>
        <taxon>Metazoa</taxon>
        <taxon>Spiralia</taxon>
        <taxon>Lophotrochozoa</taxon>
        <taxon>Mollusca</taxon>
        <taxon>Bivalvia</taxon>
        <taxon>Autobranchia</taxon>
        <taxon>Heteroconchia</taxon>
        <taxon>Palaeoheterodonta</taxon>
        <taxon>Unionida</taxon>
        <taxon>Unionoidea</taxon>
        <taxon>Unionidae</taxon>
        <taxon>Ambleminae</taxon>
        <taxon>Lampsilini</taxon>
        <taxon>Potamilus</taxon>
    </lineage>
</organism>